<evidence type="ECO:0000313" key="4">
    <source>
        <dbReference type="Proteomes" id="UP001157125"/>
    </source>
</evidence>
<evidence type="ECO:0000313" key="3">
    <source>
        <dbReference type="EMBL" id="GMA37903.1"/>
    </source>
</evidence>
<gene>
    <name evidence="2" type="ORF">GCM10025876_39810</name>
    <name evidence="3" type="ORF">GCM10025876_41070</name>
</gene>
<reference evidence="2" key="3">
    <citation type="submission" date="2023-02" db="EMBL/GenBank/DDBJ databases">
        <authorList>
            <person name="Sun Q."/>
            <person name="Mori K."/>
        </authorList>
    </citation>
    <scope>NUCLEOTIDE SEQUENCE</scope>
    <source>
        <strain evidence="2">NBRC 112299</strain>
    </source>
</reference>
<proteinExistence type="predicted"/>
<keyword evidence="1" id="KW-1133">Transmembrane helix</keyword>
<dbReference type="EMBL" id="BSUN01000002">
    <property type="protein sequence ID" value="GMA37777.1"/>
    <property type="molecule type" value="Genomic_DNA"/>
</dbReference>
<feature type="transmembrane region" description="Helical" evidence="1">
    <location>
        <begin position="20"/>
        <end position="41"/>
    </location>
</feature>
<organism evidence="2 4">
    <name type="scientific">Demequina litorisediminis</name>
    <dbReference type="NCBI Taxonomy" id="1849022"/>
    <lineage>
        <taxon>Bacteria</taxon>
        <taxon>Bacillati</taxon>
        <taxon>Actinomycetota</taxon>
        <taxon>Actinomycetes</taxon>
        <taxon>Micrococcales</taxon>
        <taxon>Demequinaceae</taxon>
        <taxon>Demequina</taxon>
    </lineage>
</organism>
<evidence type="ECO:0000313" key="2">
    <source>
        <dbReference type="EMBL" id="GMA37777.1"/>
    </source>
</evidence>
<sequence>MIAAAGLTISQTNLDAMHPGWAMISMTLSANAVGFGIAALWQGNRYEHTVAAMRHDIWDASPVEASDIVLDRKA</sequence>
<dbReference type="Proteomes" id="UP001157125">
    <property type="component" value="Unassembled WGS sequence"/>
</dbReference>
<evidence type="ECO:0000256" key="1">
    <source>
        <dbReference type="SAM" id="Phobius"/>
    </source>
</evidence>
<keyword evidence="1" id="KW-0472">Membrane</keyword>
<comment type="caution">
    <text evidence="2">The sequence shown here is derived from an EMBL/GenBank/DDBJ whole genome shotgun (WGS) entry which is preliminary data.</text>
</comment>
<name>A0ABQ6IM06_9MICO</name>
<keyword evidence="1" id="KW-0812">Transmembrane</keyword>
<protein>
    <submittedName>
        <fullName evidence="2">Uncharacterized protein</fullName>
    </submittedName>
</protein>
<reference evidence="4" key="2">
    <citation type="journal article" date="2019" name="Int. J. Syst. Evol. Microbiol.">
        <title>The Global Catalogue of Microorganisms (GCM) 10K type strain sequencing project: providing services to taxonomists for standard genome sequencing and annotation.</title>
        <authorList>
            <consortium name="The Broad Institute Genomics Platform"/>
            <consortium name="The Broad Institute Genome Sequencing Center for Infectious Disease"/>
            <person name="Wu L."/>
            <person name="Ma J."/>
        </authorList>
    </citation>
    <scope>NUCLEOTIDE SEQUENCE [LARGE SCALE GENOMIC DNA]</scope>
    <source>
        <strain evidence="4">NBRC 112299</strain>
    </source>
</reference>
<reference evidence="2" key="1">
    <citation type="journal article" date="2014" name="Int. J. Syst. Evol. Microbiol.">
        <title>Complete genome of a new Firmicutes species belonging to the dominant human colonic microbiota ('Ruminococcus bicirculans') reveals two chromosomes and a selective capacity to utilize plant glucans.</title>
        <authorList>
            <consortium name="NISC Comparative Sequencing Program"/>
            <person name="Wegmann U."/>
            <person name="Louis P."/>
            <person name="Goesmann A."/>
            <person name="Henrissat B."/>
            <person name="Duncan S.H."/>
            <person name="Flint H.J."/>
        </authorList>
    </citation>
    <scope>NUCLEOTIDE SEQUENCE</scope>
    <source>
        <strain evidence="2">NBRC 112299</strain>
    </source>
</reference>
<keyword evidence="4" id="KW-1185">Reference proteome</keyword>
<accession>A0ABQ6IM06</accession>
<dbReference type="EMBL" id="BSUN01000003">
    <property type="protein sequence ID" value="GMA37903.1"/>
    <property type="molecule type" value="Genomic_DNA"/>
</dbReference>